<gene>
    <name evidence="6" type="primary">kstD_1</name>
    <name evidence="6" type="ORF">SAMEA4873656_00952</name>
</gene>
<dbReference type="Gene3D" id="3.50.50.60">
    <property type="entry name" value="FAD/NAD(P)-binding domain"/>
    <property type="match status" value="2"/>
</dbReference>
<dbReference type="Pfam" id="PF00890">
    <property type="entry name" value="FAD_binding_2"/>
    <property type="match status" value="1"/>
</dbReference>
<dbReference type="GO" id="GO:0008202">
    <property type="term" value="P:steroid metabolic process"/>
    <property type="evidence" value="ECO:0007669"/>
    <property type="project" value="UniProtKB-ARBA"/>
</dbReference>
<dbReference type="GO" id="GO:0047571">
    <property type="term" value="F:3-oxosteroid 1-dehydrogenase activity"/>
    <property type="evidence" value="ECO:0007669"/>
    <property type="project" value="UniProtKB-EC"/>
</dbReference>
<dbReference type="EC" id="1.3.99.4" evidence="6"/>
<dbReference type="SUPFAM" id="SSF51905">
    <property type="entry name" value="FAD/NAD(P)-binding domain"/>
    <property type="match status" value="1"/>
</dbReference>
<dbReference type="InterPro" id="IPR050315">
    <property type="entry name" value="FAD-oxidoreductase_2"/>
</dbReference>
<dbReference type="AlphaFoldDB" id="A0A486CY68"/>
<evidence type="ECO:0000256" key="4">
    <source>
        <dbReference type="ARBA" id="ARBA00023002"/>
    </source>
</evidence>
<keyword evidence="2" id="KW-0285">Flavoprotein</keyword>
<evidence type="ECO:0000256" key="1">
    <source>
        <dbReference type="ARBA" id="ARBA00001974"/>
    </source>
</evidence>
<dbReference type="NCBIfam" id="NF004789">
    <property type="entry name" value="PRK06134.1"/>
    <property type="match status" value="1"/>
</dbReference>
<name>A0A486CY68_KLEPN</name>
<evidence type="ECO:0000256" key="3">
    <source>
        <dbReference type="ARBA" id="ARBA00022827"/>
    </source>
</evidence>
<dbReference type="PRINTS" id="PR00411">
    <property type="entry name" value="PNDRDTASEI"/>
</dbReference>
<dbReference type="PANTHER" id="PTHR43400">
    <property type="entry name" value="FUMARATE REDUCTASE"/>
    <property type="match status" value="1"/>
</dbReference>
<protein>
    <submittedName>
        <fullName evidence="6">FAD-dependent oxidoreductase</fullName>
        <ecNumber evidence="6">1.3.99.4</ecNumber>
    </submittedName>
</protein>
<sequence>MTKEQEFHCDVLVVGSGAAGMSAAVSAAHQGLNVLIVEKAARFGGTAARSGGWVWIPGSDQAKAWGHLDSIESVKRYLKHEGGASYNEERVDAFLRHGPQAAAFFSQDTAVKFEMPLTFPDYHAEAPGAAQGGRSMVAKPFDARQLGKHLAQLEPPLPELTVFGMMIGSGNDIRHFMKATRSLESAIYATKRLTKHFWQTLTCGRGMTLTNGNALMGRLAKSVFDKNVPLWLNSPVRELILKEGAVIGAKVEKEGSLYTVYASRGVVLAAGGFSHDIKRRSEHYPHTPTGKEHWSPTAETNTGDSLNMFENIGGRVDSHLPNAAAWAPISLTRRPDGGQGVMPHFIDRAKPGVIAVTRQGRRFTNEANSYHDFVQAMINIRDAKSEVCAWLVCDRRTLRRYGLGCVAPFPLPLKRHLTSGYLLEGRTLEALAEKAGIEVAQFKATVEEYNRYAAYGQDPIFGKGSKAYNRYQGDALHNPNPCINTIERGPFYAVKVLPGDIGTYNGIPVDADNRVLDQQKKPIRGLFAIGNDATSIMGGNYPGAGITLGPALTFGYAVGQYLAHCSTPSVSETIKKAS</sequence>
<organism evidence="6">
    <name type="scientific">Klebsiella pneumoniae</name>
    <dbReference type="NCBI Taxonomy" id="573"/>
    <lineage>
        <taxon>Bacteria</taxon>
        <taxon>Pseudomonadati</taxon>
        <taxon>Pseudomonadota</taxon>
        <taxon>Gammaproteobacteria</taxon>
        <taxon>Enterobacterales</taxon>
        <taxon>Enterobacteriaceae</taxon>
        <taxon>Klebsiella/Raoultella group</taxon>
        <taxon>Klebsiella</taxon>
        <taxon>Klebsiella pneumoniae complex</taxon>
    </lineage>
</organism>
<feature type="domain" description="FAD-dependent oxidoreductase 2 FAD-binding" evidence="5">
    <location>
        <begin position="10"/>
        <end position="548"/>
    </location>
</feature>
<proteinExistence type="predicted"/>
<dbReference type="EMBL" id="CAAHCZ010000001">
    <property type="protein sequence ID" value="VGL90475.1"/>
    <property type="molecule type" value="Genomic_DNA"/>
</dbReference>
<dbReference type="InterPro" id="IPR003953">
    <property type="entry name" value="FAD-dep_OxRdtase_2_FAD-bd"/>
</dbReference>
<dbReference type="InterPro" id="IPR036188">
    <property type="entry name" value="FAD/NAD-bd_sf"/>
</dbReference>
<evidence type="ECO:0000259" key="5">
    <source>
        <dbReference type="Pfam" id="PF00890"/>
    </source>
</evidence>
<dbReference type="PANTHER" id="PTHR43400:SF10">
    <property type="entry name" value="3-OXOSTEROID 1-DEHYDROGENASE"/>
    <property type="match status" value="1"/>
</dbReference>
<evidence type="ECO:0000256" key="2">
    <source>
        <dbReference type="ARBA" id="ARBA00022630"/>
    </source>
</evidence>
<dbReference type="InterPro" id="IPR027477">
    <property type="entry name" value="Succ_DH/fumarate_Rdtase_cat_sf"/>
</dbReference>
<comment type="cofactor">
    <cofactor evidence="1">
        <name>FAD</name>
        <dbReference type="ChEBI" id="CHEBI:57692"/>
    </cofactor>
</comment>
<accession>A0A486CY68</accession>
<keyword evidence="3" id="KW-0274">FAD</keyword>
<reference evidence="6" key="1">
    <citation type="submission" date="2019-03" db="EMBL/GenBank/DDBJ databases">
        <authorList>
            <consortium name="Pathogen Informatics"/>
        </authorList>
    </citation>
    <scope>NUCLEOTIDE SEQUENCE</scope>
    <source>
        <strain evidence="6">5012STDY7626466</strain>
    </source>
</reference>
<keyword evidence="4 6" id="KW-0560">Oxidoreductase</keyword>
<evidence type="ECO:0000313" key="6">
    <source>
        <dbReference type="EMBL" id="VGL90475.1"/>
    </source>
</evidence>
<dbReference type="SUPFAM" id="SSF56425">
    <property type="entry name" value="Succinate dehydrogenase/fumarate reductase flavoprotein, catalytic domain"/>
    <property type="match status" value="1"/>
</dbReference>